<keyword evidence="2" id="KW-0812">Transmembrane</keyword>
<keyword evidence="2" id="KW-1133">Transmembrane helix</keyword>
<feature type="compositionally biased region" description="Polar residues" evidence="1">
    <location>
        <begin position="19"/>
        <end position="31"/>
    </location>
</feature>
<dbReference type="AlphaFoldDB" id="A0A178Z2Q3"/>
<dbReference type="EMBL" id="LVYI01000015">
    <property type="protein sequence ID" value="OAP54052.1"/>
    <property type="molecule type" value="Genomic_DNA"/>
</dbReference>
<evidence type="ECO:0000256" key="2">
    <source>
        <dbReference type="SAM" id="Phobius"/>
    </source>
</evidence>
<reference evidence="3 4" key="1">
    <citation type="submission" date="2016-04" db="EMBL/GenBank/DDBJ databases">
        <title>Draft genome of Fonsecaea erecta CBS 125763.</title>
        <authorList>
            <person name="Weiss V.A."/>
            <person name="Vicente V.A."/>
            <person name="Raittz R.T."/>
            <person name="Moreno L.F."/>
            <person name="De Souza E.M."/>
            <person name="Pedrosa F.O."/>
            <person name="Steffens M.B."/>
            <person name="Faoro H."/>
            <person name="Tadra-Sfeir M.Z."/>
            <person name="Najafzadeh M.J."/>
            <person name="Felipe M.S."/>
            <person name="Teixeira M."/>
            <person name="Sun J."/>
            <person name="Xi L."/>
            <person name="Gomes R."/>
            <person name="De Azevedo C.M."/>
            <person name="Salgado C.G."/>
            <person name="Da Silva M.B."/>
            <person name="Nascimento M.F."/>
            <person name="Queiroz-Telles F."/>
            <person name="Attili D.S."/>
            <person name="Gorbushina A."/>
        </authorList>
    </citation>
    <scope>NUCLEOTIDE SEQUENCE [LARGE SCALE GENOMIC DNA]</scope>
    <source>
        <strain evidence="3 4">CBS 125763</strain>
    </source>
</reference>
<gene>
    <name evidence="3" type="ORF">AYL99_11586</name>
</gene>
<name>A0A178Z2Q3_9EURO</name>
<accession>A0A178Z2Q3</accession>
<evidence type="ECO:0000256" key="1">
    <source>
        <dbReference type="SAM" id="MobiDB-lite"/>
    </source>
</evidence>
<proteinExistence type="predicted"/>
<dbReference type="GeneID" id="30015754"/>
<comment type="caution">
    <text evidence="3">The sequence shown here is derived from an EMBL/GenBank/DDBJ whole genome shotgun (WGS) entry which is preliminary data.</text>
</comment>
<sequence>MNSRSNNALKPGAPGQVPGSLSSSDGNTSYAPQPSSPQQSNLQPLPAHSDQLQEVLKLAEDVASGRLHLTPDDEHIKFTISRESWLKLQEDSNFDLCIEQKLFRVFFDSSVSLITLIPLRSHRHHAVLGFLSQLAYNTKSNLTSTLRDKISVSQGSTIRMVTEDYPSSEKIPDLYIEWSKSMSDSRNHTIIEVDQTQSLLELRYLAPFYLNNDADIQRVILIKVTETPIFKSPVSTEVSQEFRRDETTGVIWCGTAKVIGATKILWEVWERDAAGVPESIFQETFAFGETPSRNLPFLKISKGTYGDTAIRREIDISIKPQKMKEFWTKYWVDGSWEDAYKRVYPLGIRRVKGADMSIQPSRVGSGSLCKQAAIVIAIAVAIIAIAVAARK</sequence>
<feature type="compositionally biased region" description="Low complexity" evidence="1">
    <location>
        <begin position="32"/>
        <end position="45"/>
    </location>
</feature>
<feature type="region of interest" description="Disordered" evidence="1">
    <location>
        <begin position="1"/>
        <end position="45"/>
    </location>
</feature>
<keyword evidence="4" id="KW-1185">Reference proteome</keyword>
<dbReference type="OrthoDB" id="76567at2759"/>
<keyword evidence="2" id="KW-0472">Membrane</keyword>
<protein>
    <submittedName>
        <fullName evidence="3">Uncharacterized protein</fullName>
    </submittedName>
</protein>
<feature type="transmembrane region" description="Helical" evidence="2">
    <location>
        <begin position="372"/>
        <end position="389"/>
    </location>
</feature>
<organism evidence="3 4">
    <name type="scientific">Fonsecaea erecta</name>
    <dbReference type="NCBI Taxonomy" id="1367422"/>
    <lineage>
        <taxon>Eukaryota</taxon>
        <taxon>Fungi</taxon>
        <taxon>Dikarya</taxon>
        <taxon>Ascomycota</taxon>
        <taxon>Pezizomycotina</taxon>
        <taxon>Eurotiomycetes</taxon>
        <taxon>Chaetothyriomycetidae</taxon>
        <taxon>Chaetothyriales</taxon>
        <taxon>Herpotrichiellaceae</taxon>
        <taxon>Fonsecaea</taxon>
    </lineage>
</organism>
<evidence type="ECO:0000313" key="4">
    <source>
        <dbReference type="Proteomes" id="UP000078343"/>
    </source>
</evidence>
<dbReference type="RefSeq" id="XP_018687419.1">
    <property type="nucleotide sequence ID" value="XM_018843092.1"/>
</dbReference>
<dbReference type="Proteomes" id="UP000078343">
    <property type="component" value="Unassembled WGS sequence"/>
</dbReference>
<evidence type="ECO:0000313" key="3">
    <source>
        <dbReference type="EMBL" id="OAP54052.1"/>
    </source>
</evidence>